<evidence type="ECO:0000256" key="1">
    <source>
        <dbReference type="ARBA" id="ARBA00004613"/>
    </source>
</evidence>
<dbReference type="SUPFAM" id="SSF81296">
    <property type="entry name" value="E set domains"/>
    <property type="match status" value="1"/>
</dbReference>
<evidence type="ECO:0000256" key="7">
    <source>
        <dbReference type="ARBA" id="ARBA00023157"/>
    </source>
</evidence>
<evidence type="ECO:0000256" key="6">
    <source>
        <dbReference type="ARBA" id="ARBA00022900"/>
    </source>
</evidence>
<keyword evidence="17" id="KW-1185">Reference proteome</keyword>
<dbReference type="InterPro" id="IPR008930">
    <property type="entry name" value="Terpenoid_cyclase/PrenylTrfase"/>
</dbReference>
<keyword evidence="5 13" id="KW-0732">Signal</keyword>
<dbReference type="Gene3D" id="2.20.130.20">
    <property type="match status" value="1"/>
</dbReference>
<dbReference type="Gene3D" id="2.60.40.1940">
    <property type="match status" value="1"/>
</dbReference>
<dbReference type="InterPro" id="IPR040839">
    <property type="entry name" value="MG4"/>
</dbReference>
<keyword evidence="4" id="KW-0646">Protease inhibitor</keyword>
<evidence type="ECO:0000256" key="13">
    <source>
        <dbReference type="SAM" id="SignalP"/>
    </source>
</evidence>
<evidence type="ECO:0000256" key="2">
    <source>
        <dbReference type="ARBA" id="ARBA00010952"/>
    </source>
</evidence>
<evidence type="ECO:0000256" key="8">
    <source>
        <dbReference type="ARBA" id="ARBA00023180"/>
    </source>
</evidence>
<evidence type="ECO:0000256" key="12">
    <source>
        <dbReference type="SAM" id="MobiDB-lite"/>
    </source>
</evidence>
<dbReference type="SMART" id="SM01419">
    <property type="entry name" value="Thiol-ester_cl"/>
    <property type="match status" value="1"/>
</dbReference>
<dbReference type="SUPFAM" id="SSF48239">
    <property type="entry name" value="Terpenoid cyclases/Protein prenyltransferases"/>
    <property type="match status" value="1"/>
</dbReference>
<dbReference type="Pfam" id="PF07703">
    <property type="entry name" value="A2M_BRD"/>
    <property type="match status" value="1"/>
</dbReference>
<dbReference type="Gene3D" id="2.60.120.1540">
    <property type="match status" value="1"/>
</dbReference>
<dbReference type="GO" id="GO:0005615">
    <property type="term" value="C:extracellular space"/>
    <property type="evidence" value="ECO:0007669"/>
    <property type="project" value="InterPro"/>
</dbReference>
<evidence type="ECO:0000256" key="10">
    <source>
        <dbReference type="ARBA" id="ARBA00063781"/>
    </source>
</evidence>
<dbReference type="PANTHER" id="PTHR11412">
    <property type="entry name" value="MACROGLOBULIN / COMPLEMENT"/>
    <property type="match status" value="1"/>
</dbReference>
<dbReference type="Gene3D" id="2.60.40.10">
    <property type="entry name" value="Immunoglobulins"/>
    <property type="match status" value="2"/>
</dbReference>
<dbReference type="Gene3D" id="1.50.10.20">
    <property type="match status" value="1"/>
</dbReference>
<evidence type="ECO:0000313" key="17">
    <source>
        <dbReference type="Proteomes" id="UP000887116"/>
    </source>
</evidence>
<feature type="signal peptide" evidence="13">
    <location>
        <begin position="1"/>
        <end position="23"/>
    </location>
</feature>
<name>A0A8X6M1K6_TRICU</name>
<feature type="chain" id="PRO_5036458229" description="TEP1-F" evidence="13">
    <location>
        <begin position="24"/>
        <end position="1316"/>
    </location>
</feature>
<dbReference type="InterPro" id="IPR014756">
    <property type="entry name" value="Ig_E-set"/>
</dbReference>
<comment type="subcellular location">
    <subcellularLocation>
        <location evidence="1">Secreted</location>
    </subcellularLocation>
</comment>
<comment type="subunit">
    <text evidence="10">Heterodimer of a TEP1-N chain and an TEP1-C chain non-covalently linked. Forms a complex composed of TEP1-N and TEP1-C heterodimer, LRIM1 and APL1C; the interaction stabilizes TEP1-N and TEP1-C heterodimer, prevents its binding to tissues while circulating in the hemolymph and protects the thioester bond from hydrolysis. Mature TEP1 and to a lesser extent full-length TEP1 interact with SPCLIP1; the interaction is induced by microbial infection.</text>
</comment>
<accession>A0A8X6M1K6</accession>
<evidence type="ECO:0000256" key="11">
    <source>
        <dbReference type="ARBA" id="ARBA00078071"/>
    </source>
</evidence>
<dbReference type="InterPro" id="IPR011626">
    <property type="entry name" value="Alpha-macroglobulin_TED"/>
</dbReference>
<dbReference type="SMART" id="SM01360">
    <property type="entry name" value="A2M"/>
    <property type="match status" value="1"/>
</dbReference>
<feature type="compositionally biased region" description="Low complexity" evidence="12">
    <location>
        <begin position="717"/>
        <end position="729"/>
    </location>
</feature>
<dbReference type="PANTHER" id="PTHR11412:SF171">
    <property type="entry name" value="PREGNANCY ZONE PROTEIN-LIKE PROTEIN"/>
    <property type="match status" value="1"/>
</dbReference>
<gene>
    <name evidence="16" type="primary">A2M</name>
    <name evidence="16" type="ORF">TNCT_408541</name>
</gene>
<feature type="region of interest" description="Disordered" evidence="12">
    <location>
        <begin position="709"/>
        <end position="729"/>
    </location>
</feature>
<sequence>MKMELKNTFKLIIISHILFLASAIQQEKENHYIFTSPRTLRIGSSNQLQLRRFGCLDNGVLKVKLFHTENYNGNETLLQEADYQLEKDKKDSFFTFFVNSFGDDNAYDGRLQINGTLCGKPISGSDRILFSNSNGNIILIQTDKPLYKPGQDVKFRVLKLDQNLRPSNKANDTADVYVNDPQGIRLFQFKGVHLGKGIQQRQFPLADEPTLGSWTISVDSGKDSQSSSFQVKEYKLPKFDVSITFPPYVLINAKTIPVQVCAKYTYGEPVQGTLNLNTSLEIYSYSYSYDRTPIIQRHEKIDGCYNYTINVTSIDPNQNYYYRRIMVVANVIEDGTGVQRNQTQYLSRTSSPLNLNFDADQNQKHYFKPGLPYTGRLKVTNPDDTPANGEPIEICATVSRKRVIGRWLAQNTEKYCKNYTSDANGYIKYALEPQNVDSISISLEAKSLKYARDYNTYSPGSLNQPTTSLYLNPFYSPSGSFIQLKTINKPIPCGTQKSVRLLFTAKGNTNFKLNYQIMSKGKVVSTNTKQVTFNPDDDVSAKFENDNDLIDATVTQIVPTPDSTSVSTSSESDSIEDNCPEAREIRYTPPVGEVHIPINVEASYSPSLTLLVFYVREDGETVADSQKIDVEKCFQNKVDFEFGDEEQQPGAQTTIRVTAAPHSMCGLKIVDKSVSLLDSSDQLTKDNIFQLIEDMNRNNYYSSNPCYENIPQPGLQSSSPRSSSIQPSYSSSSYEDSLASFQDAGYLVISNLILFTRPCSNNGAPQFASGPVGPGGGPGGPVRFKQAYAAPAAAFGPAGPATAPDGRMTGSNGVFMSKETLPDTVTEWEGSAVCINPKQGLGLSNVTSIKGFQAFFISYNLPISVIRGEEFTVVVSIFNYVDDALPVTVTLEQPQGFTVPNNSSSGDICVQPNTSNSIKLQLKATDVGTANITVRAETASSSKVCGNSPVYGSQARDAIKQSFEVEAEGFPNQKVHSVLFCPTDEKNEMFSQSYNLSLPKDVVPDSARAIVDVTGNVLGPAIQNLNSLVSLPTGCGEQNMVKFTPNYLVLDYLTDIGKLTDDIKSMAIRNLNTGYQRELNYRHYDGSFSAFGETDSEGSMFLTAFVLRSFDQAKRYIEIDESLLTDMQNWITARQQADGCFPNTGRIIDTGIQGGLEGDKNQGAITSYVVASLLISKYQNQTVIDEALSCLKNNPPANPYETFLYSYAEALSGDNDDAKSLIKQIKPRAITKGGMEYYRNPNGTKATNIETVAYAVLSNLKVGNSKSDIVPLVRYLTSNLNPQGGFSSTQDTVVGLHALSNFASLVYKDPVNIQFL</sequence>
<dbReference type="InterPro" id="IPR013783">
    <property type="entry name" value="Ig-like_fold"/>
</dbReference>
<dbReference type="Pfam" id="PF17791">
    <property type="entry name" value="MG3"/>
    <property type="match status" value="1"/>
</dbReference>
<dbReference type="InterPro" id="IPR001599">
    <property type="entry name" value="Macroglobln_a2"/>
</dbReference>
<dbReference type="Pfam" id="PF01835">
    <property type="entry name" value="MG2"/>
    <property type="match status" value="1"/>
</dbReference>
<keyword evidence="3" id="KW-0964">Secreted</keyword>
<organism evidence="16 17">
    <name type="scientific">Trichonephila clavata</name>
    <name type="common">Joro spider</name>
    <name type="synonym">Nephila clavata</name>
    <dbReference type="NCBI Taxonomy" id="2740835"/>
    <lineage>
        <taxon>Eukaryota</taxon>
        <taxon>Metazoa</taxon>
        <taxon>Ecdysozoa</taxon>
        <taxon>Arthropoda</taxon>
        <taxon>Chelicerata</taxon>
        <taxon>Arachnida</taxon>
        <taxon>Araneae</taxon>
        <taxon>Araneomorphae</taxon>
        <taxon>Entelegynae</taxon>
        <taxon>Araneoidea</taxon>
        <taxon>Nephilidae</taxon>
        <taxon>Trichonephila</taxon>
    </lineage>
</organism>
<proteinExistence type="inferred from homology"/>
<evidence type="ECO:0000256" key="4">
    <source>
        <dbReference type="ARBA" id="ARBA00022690"/>
    </source>
</evidence>
<dbReference type="PROSITE" id="PS00477">
    <property type="entry name" value="ALPHA_2_MACROGLOBULIN"/>
    <property type="match status" value="1"/>
</dbReference>
<evidence type="ECO:0000256" key="9">
    <source>
        <dbReference type="ARBA" id="ARBA00057615"/>
    </source>
</evidence>
<dbReference type="Pfam" id="PF17789">
    <property type="entry name" value="MG4"/>
    <property type="match status" value="1"/>
</dbReference>
<dbReference type="GO" id="GO:0004867">
    <property type="term" value="F:serine-type endopeptidase inhibitor activity"/>
    <property type="evidence" value="ECO:0007669"/>
    <property type="project" value="UniProtKB-KW"/>
</dbReference>
<dbReference type="Proteomes" id="UP000887116">
    <property type="component" value="Unassembled WGS sequence"/>
</dbReference>
<reference evidence="16" key="1">
    <citation type="submission" date="2020-07" db="EMBL/GenBank/DDBJ databases">
        <title>Multicomponent nature underlies the extraordinary mechanical properties of spider dragline silk.</title>
        <authorList>
            <person name="Kono N."/>
            <person name="Nakamura H."/>
            <person name="Mori M."/>
            <person name="Yoshida Y."/>
            <person name="Ohtoshi R."/>
            <person name="Malay A.D."/>
            <person name="Moran D.A.P."/>
            <person name="Tomita M."/>
            <person name="Numata K."/>
            <person name="Arakawa K."/>
        </authorList>
    </citation>
    <scope>NUCLEOTIDE SEQUENCE</scope>
</reference>
<dbReference type="InterPro" id="IPR002890">
    <property type="entry name" value="MG2"/>
</dbReference>
<dbReference type="Pfam" id="PF00207">
    <property type="entry name" value="A2M"/>
    <property type="match status" value="1"/>
</dbReference>
<dbReference type="FunFam" id="2.60.40.1930:FF:000001">
    <property type="entry name" value="CD109 isoform 3"/>
    <property type="match status" value="1"/>
</dbReference>
<evidence type="ECO:0000256" key="3">
    <source>
        <dbReference type="ARBA" id="ARBA00022525"/>
    </source>
</evidence>
<keyword evidence="6" id="KW-0722">Serine protease inhibitor</keyword>
<dbReference type="InterPro" id="IPR050473">
    <property type="entry name" value="A2M/Complement_sys"/>
</dbReference>
<dbReference type="Pfam" id="PF07678">
    <property type="entry name" value="TED_complement"/>
    <property type="match status" value="1"/>
</dbReference>
<dbReference type="InterPro" id="IPR019742">
    <property type="entry name" value="MacrogloblnA2_CS"/>
</dbReference>
<dbReference type="InterPro" id="IPR011625">
    <property type="entry name" value="A2M_N_BRD"/>
</dbReference>
<dbReference type="Gene3D" id="2.60.40.1930">
    <property type="match status" value="3"/>
</dbReference>
<dbReference type="EMBL" id="BMAO01019136">
    <property type="protein sequence ID" value="GFR28612.1"/>
    <property type="molecule type" value="Genomic_DNA"/>
</dbReference>
<comment type="caution">
    <text evidence="16">The sequence shown here is derived from an EMBL/GenBank/DDBJ whole genome shotgun (WGS) entry which is preliminary data.</text>
</comment>
<evidence type="ECO:0000259" key="15">
    <source>
        <dbReference type="SMART" id="SM01360"/>
    </source>
</evidence>
<dbReference type="OrthoDB" id="9998011at2759"/>
<dbReference type="SMART" id="SM01359">
    <property type="entry name" value="A2M_N_2"/>
    <property type="match status" value="1"/>
</dbReference>
<dbReference type="InterPro" id="IPR041555">
    <property type="entry name" value="MG3"/>
</dbReference>
<feature type="domain" description="Alpha-2-macroglobulin bait region" evidence="14">
    <location>
        <begin position="482"/>
        <end position="677"/>
    </location>
</feature>
<evidence type="ECO:0000259" key="14">
    <source>
        <dbReference type="SMART" id="SM01359"/>
    </source>
</evidence>
<dbReference type="Gene3D" id="6.20.50.160">
    <property type="match status" value="1"/>
</dbReference>
<evidence type="ECO:0000313" key="16">
    <source>
        <dbReference type="EMBL" id="GFR28612.1"/>
    </source>
</evidence>
<keyword evidence="8" id="KW-0325">Glycoprotein</keyword>
<protein>
    <recommendedName>
        <fullName evidence="11">TEP1-F</fullName>
    </recommendedName>
</protein>
<comment type="similarity">
    <text evidence="2">Belongs to the protease inhibitor I39 (alpha-2-macroglobulin) family.</text>
</comment>
<feature type="domain" description="Alpha-2-macroglobulin" evidence="15">
    <location>
        <begin position="802"/>
        <end position="891"/>
    </location>
</feature>
<comment type="function">
    <text evidence="9">Binds covalently through a thioester bond to the pathogen surface resulting in pathogen clearance.</text>
</comment>
<keyword evidence="7" id="KW-1015">Disulfide bond</keyword>
<evidence type="ECO:0000256" key="5">
    <source>
        <dbReference type="ARBA" id="ARBA00022729"/>
    </source>
</evidence>
<dbReference type="InterPro" id="IPR047565">
    <property type="entry name" value="Alpha-macroglob_thiol-ester_cl"/>
</dbReference>